<dbReference type="PROSITE" id="PS50178">
    <property type="entry name" value="ZF_FYVE"/>
    <property type="match status" value="1"/>
</dbReference>
<dbReference type="PANTHER" id="PTHR11757">
    <property type="entry name" value="PROTEASE FAMILY S9A OLIGOPEPTIDASE"/>
    <property type="match status" value="1"/>
</dbReference>
<dbReference type="CDD" id="cd00821">
    <property type="entry name" value="PH"/>
    <property type="match status" value="1"/>
</dbReference>
<feature type="transmembrane region" description="Helical" evidence="13">
    <location>
        <begin position="349"/>
        <end position="369"/>
    </location>
</feature>
<dbReference type="Pfam" id="PF01363">
    <property type="entry name" value="FYVE"/>
    <property type="match status" value="1"/>
</dbReference>
<name>A0A1V9ZR80_9STRA</name>
<evidence type="ECO:0000256" key="6">
    <source>
        <dbReference type="ARBA" id="ARBA00022825"/>
    </source>
</evidence>
<dbReference type="InterPro" id="IPR011011">
    <property type="entry name" value="Znf_FYVE_PHD"/>
</dbReference>
<keyword evidence="4 11" id="KW-0863">Zinc-finger</keyword>
<dbReference type="PANTHER" id="PTHR11757:SF19">
    <property type="entry name" value="PROLYL ENDOPEPTIDASE-LIKE"/>
    <property type="match status" value="1"/>
</dbReference>
<reference evidence="16 17" key="1">
    <citation type="journal article" date="2014" name="Genome Biol. Evol.">
        <title>The secreted proteins of Achlya hypogyna and Thraustotheca clavata identify the ancestral oomycete secretome and reveal gene acquisitions by horizontal gene transfer.</title>
        <authorList>
            <person name="Misner I."/>
            <person name="Blouin N."/>
            <person name="Leonard G."/>
            <person name="Richards T.A."/>
            <person name="Lane C.E."/>
        </authorList>
    </citation>
    <scope>NUCLEOTIDE SEQUENCE [LARGE SCALE GENOMIC DNA]</scope>
    <source>
        <strain evidence="16 17">ATCC 34112</strain>
    </source>
</reference>
<comment type="caution">
    <text evidence="16">The sequence shown here is derived from an EMBL/GenBank/DDBJ whole genome shotgun (WGS) entry which is preliminary data.</text>
</comment>
<dbReference type="InterPro" id="IPR036273">
    <property type="entry name" value="CRAL/TRIO_N_dom_sf"/>
</dbReference>
<evidence type="ECO:0000256" key="7">
    <source>
        <dbReference type="ARBA" id="ARBA00022833"/>
    </source>
</evidence>
<proteinExistence type="inferred from homology"/>
<evidence type="ECO:0000256" key="9">
    <source>
        <dbReference type="ARBA" id="ARBA00042165"/>
    </source>
</evidence>
<evidence type="ECO:0000259" key="15">
    <source>
        <dbReference type="PROSITE" id="PS50191"/>
    </source>
</evidence>
<dbReference type="GO" id="GO:0006508">
    <property type="term" value="P:proteolysis"/>
    <property type="evidence" value="ECO:0007669"/>
    <property type="project" value="UniProtKB-KW"/>
</dbReference>
<dbReference type="InterPro" id="IPR017455">
    <property type="entry name" value="Znf_FYVE-rel"/>
</dbReference>
<dbReference type="GO" id="GO:0004252">
    <property type="term" value="F:serine-type endopeptidase activity"/>
    <property type="evidence" value="ECO:0007669"/>
    <property type="project" value="InterPro"/>
</dbReference>
<feature type="domain" description="FYVE-type" evidence="14">
    <location>
        <begin position="49"/>
        <end position="109"/>
    </location>
</feature>
<evidence type="ECO:0000256" key="11">
    <source>
        <dbReference type="PROSITE-ProRule" id="PRU00091"/>
    </source>
</evidence>
<dbReference type="Gene3D" id="3.40.50.1820">
    <property type="entry name" value="alpha/beta hydrolase"/>
    <property type="match status" value="1"/>
</dbReference>
<evidence type="ECO:0000256" key="5">
    <source>
        <dbReference type="ARBA" id="ARBA00022801"/>
    </source>
</evidence>
<evidence type="ECO:0000256" key="2">
    <source>
        <dbReference type="ARBA" id="ARBA00022670"/>
    </source>
</evidence>
<dbReference type="InterPro" id="IPR001251">
    <property type="entry name" value="CRAL-TRIO_dom"/>
</dbReference>
<dbReference type="CDD" id="cd00170">
    <property type="entry name" value="SEC14"/>
    <property type="match status" value="1"/>
</dbReference>
<evidence type="ECO:0000259" key="14">
    <source>
        <dbReference type="PROSITE" id="PS50178"/>
    </source>
</evidence>
<dbReference type="SUPFAM" id="SSF53474">
    <property type="entry name" value="alpha/beta-Hydrolases"/>
    <property type="match status" value="1"/>
</dbReference>
<feature type="transmembrane region" description="Helical" evidence="13">
    <location>
        <begin position="381"/>
        <end position="400"/>
    </location>
</feature>
<keyword evidence="13" id="KW-1133">Transmembrane helix</keyword>
<dbReference type="SUPFAM" id="SSF50729">
    <property type="entry name" value="PH domain-like"/>
    <property type="match status" value="1"/>
</dbReference>
<dbReference type="PROSITE" id="PS50191">
    <property type="entry name" value="CRAL_TRIO"/>
    <property type="match status" value="1"/>
</dbReference>
<dbReference type="Proteomes" id="UP000243217">
    <property type="component" value="Unassembled WGS sequence"/>
</dbReference>
<keyword evidence="2 16" id="KW-0645">Protease</keyword>
<evidence type="ECO:0000256" key="1">
    <source>
        <dbReference type="ARBA" id="ARBA00005228"/>
    </source>
</evidence>
<dbReference type="SUPFAM" id="SSF50993">
    <property type="entry name" value="Peptidase/esterase 'gauge' domain"/>
    <property type="match status" value="1"/>
</dbReference>
<evidence type="ECO:0000256" key="3">
    <source>
        <dbReference type="ARBA" id="ARBA00022723"/>
    </source>
</evidence>
<dbReference type="SUPFAM" id="SSF46938">
    <property type="entry name" value="CRAL/TRIO N-terminal domain"/>
    <property type="match status" value="1"/>
</dbReference>
<evidence type="ECO:0000256" key="8">
    <source>
        <dbReference type="ARBA" id="ARBA00039290"/>
    </source>
</evidence>
<evidence type="ECO:0000256" key="4">
    <source>
        <dbReference type="ARBA" id="ARBA00022771"/>
    </source>
</evidence>
<keyword evidence="3" id="KW-0479">Metal-binding</keyword>
<dbReference type="OrthoDB" id="1434354at2759"/>
<dbReference type="InterPro" id="IPR023302">
    <property type="entry name" value="Pept_S9A_N"/>
</dbReference>
<dbReference type="SMART" id="SM00516">
    <property type="entry name" value="SEC14"/>
    <property type="match status" value="1"/>
</dbReference>
<dbReference type="Pfam" id="PF00326">
    <property type="entry name" value="Peptidase_S9"/>
    <property type="match status" value="1"/>
</dbReference>
<dbReference type="InterPro" id="IPR002470">
    <property type="entry name" value="Peptidase_S9A"/>
</dbReference>
<gene>
    <name evidence="16" type="ORF">THRCLA_05938</name>
</gene>
<dbReference type="CDD" id="cd15760">
    <property type="entry name" value="FYVE_scVPS27p_like"/>
    <property type="match status" value="1"/>
</dbReference>
<dbReference type="InterPro" id="IPR051543">
    <property type="entry name" value="Serine_Peptidase_S9A"/>
</dbReference>
<dbReference type="InterPro" id="IPR013083">
    <property type="entry name" value="Znf_RING/FYVE/PHD"/>
</dbReference>
<dbReference type="InterPro" id="IPR036865">
    <property type="entry name" value="CRAL-TRIO_dom_sf"/>
</dbReference>
<keyword evidence="13" id="KW-0472">Membrane</keyword>
<dbReference type="SUPFAM" id="SSF57903">
    <property type="entry name" value="FYVE/PHD zinc finger"/>
    <property type="match status" value="1"/>
</dbReference>
<comment type="function">
    <text evidence="10">Serine peptidase whose precise substrate specificity remains unclear. Does not cleave peptides after a arginine or lysine residue. Regulates trans-Golgi network morphology and sorting by regulating the membrane binding of the AP-1 complex. May play a role in the regulation of synaptic vesicle exocytosis.</text>
</comment>
<feature type="region of interest" description="Disordered" evidence="12">
    <location>
        <begin position="27"/>
        <end position="46"/>
    </location>
</feature>
<dbReference type="Gene3D" id="3.30.40.10">
    <property type="entry name" value="Zinc/RING finger domain, C3HC4 (zinc finger)"/>
    <property type="match status" value="1"/>
</dbReference>
<organism evidence="16 17">
    <name type="scientific">Thraustotheca clavata</name>
    <dbReference type="NCBI Taxonomy" id="74557"/>
    <lineage>
        <taxon>Eukaryota</taxon>
        <taxon>Sar</taxon>
        <taxon>Stramenopiles</taxon>
        <taxon>Oomycota</taxon>
        <taxon>Saprolegniomycetes</taxon>
        <taxon>Saprolegniales</taxon>
        <taxon>Achlyaceae</taxon>
        <taxon>Thraustotheca</taxon>
    </lineage>
</organism>
<keyword evidence="5" id="KW-0378">Hydrolase</keyword>
<keyword evidence="13" id="KW-0812">Transmembrane</keyword>
<dbReference type="InterPro" id="IPR001375">
    <property type="entry name" value="Peptidase_S9_cat"/>
</dbReference>
<dbReference type="SUPFAM" id="SSF52087">
    <property type="entry name" value="CRAL/TRIO domain"/>
    <property type="match status" value="1"/>
</dbReference>
<evidence type="ECO:0000256" key="13">
    <source>
        <dbReference type="SAM" id="Phobius"/>
    </source>
</evidence>
<dbReference type="Pfam" id="PF00650">
    <property type="entry name" value="CRAL_TRIO"/>
    <property type="match status" value="1"/>
</dbReference>
<feature type="domain" description="CRAL-TRIO" evidence="15">
    <location>
        <begin position="475"/>
        <end position="649"/>
    </location>
</feature>
<dbReference type="InterPro" id="IPR029058">
    <property type="entry name" value="AB_hydrolase_fold"/>
</dbReference>
<comment type="similarity">
    <text evidence="1">Belongs to the peptidase S9A family.</text>
</comment>
<dbReference type="SMART" id="SM00064">
    <property type="entry name" value="FYVE"/>
    <property type="match status" value="1"/>
</dbReference>
<dbReference type="PRINTS" id="PR00862">
    <property type="entry name" value="PROLIGOPTASE"/>
</dbReference>
<dbReference type="Gene3D" id="2.130.10.120">
    <property type="entry name" value="Prolyl oligopeptidase, N-terminal domain"/>
    <property type="match status" value="1"/>
</dbReference>
<accession>A0A1V9ZR80</accession>
<keyword evidence="17" id="KW-1185">Reference proteome</keyword>
<dbReference type="Pfam" id="PF02897">
    <property type="entry name" value="Peptidase_S9_N"/>
    <property type="match status" value="1"/>
</dbReference>
<dbReference type="EMBL" id="JNBS01001697">
    <property type="protein sequence ID" value="OQS00525.1"/>
    <property type="molecule type" value="Genomic_DNA"/>
</dbReference>
<keyword evidence="7" id="KW-0862">Zinc</keyword>
<evidence type="ECO:0000313" key="17">
    <source>
        <dbReference type="Proteomes" id="UP000243217"/>
    </source>
</evidence>
<dbReference type="Gene3D" id="3.40.525.10">
    <property type="entry name" value="CRAL-TRIO lipid binding domain"/>
    <property type="match status" value="1"/>
</dbReference>
<protein>
    <recommendedName>
        <fullName evidence="8">Prolyl endopeptidase-like</fullName>
    </recommendedName>
    <alternativeName>
        <fullName evidence="9">Prolylendopeptidase-like</fullName>
    </alternativeName>
</protein>
<evidence type="ECO:0000256" key="10">
    <source>
        <dbReference type="ARBA" id="ARBA00045448"/>
    </source>
</evidence>
<evidence type="ECO:0000313" key="16">
    <source>
        <dbReference type="EMBL" id="OQS00525.1"/>
    </source>
</evidence>
<evidence type="ECO:0000256" key="12">
    <source>
        <dbReference type="SAM" id="MobiDB-lite"/>
    </source>
</evidence>
<dbReference type="InterPro" id="IPR000306">
    <property type="entry name" value="Znf_FYVE"/>
</dbReference>
<keyword evidence="6" id="KW-0720">Serine protease</keyword>
<sequence>MTSPPKPKKAASEGFFAGVSVQIEQWRKKFQQQESPPPPPSPEDLLPPFSDSNECHICHEALNLLKFKHNCRNCGKSVCGNHSKNYLPLPELGVLKEVRVCDVCYQLKVQWRAGARGPPAPPVLSATTSQRMANPLGASLCGILYSGLVEEQDDMLDEMLYLGSLRLGSRSLASRNFNPNIAIWMERMFMLTPAELLCFKPQKEKEEFLLGIGEVRTSIHMTDILHIEIDDDYPRILTVVRSDGRIFRIRTKEPETCSEIYEILQETIQTFQDALFKLQRGLVPEDNKLSSIIRAYCLGPSSVSGVASFSIEDVKSAENVRVLKRCEPSMDELYLSAYLGSKRIDQFKWSAVGVIVLQVVVCGLVYSYGMDYYPRITVTSWSILLLALGNYFGSHFQLIWSNRAIAESYRVEIPQIDCNKQKTKADHRLRDEDVDPRFIVACNDDMEEAKRKFTKYLQWRKENDIDHILQRPHPHFKVIKESYIHLTHKEDKNGHIISIELAGSMKKGMQHFLSLGVVETDVVYHLGFYNEFLWNVIDRRPLPLGTMLKIVDMNGVSLTDFGGDVVSFMKQCSSVGELYYPERLYKVFIVNPPSWFNIIWKAMSPLINPKTRDKINVVKGQKEIQKALLEYIDAENLPVEYGGTCACEGGCLTHSPHEVLLRDYVERLNSGEDCTAYLDRLMYPVIPDTAPPTTKISSRHSATNLSHLADMTNFALGMSHVIKRWSWRMPGSYSRLFASNANKYAWLRQSNGKKLRSFIKSEENKWKSVCKQHHKFQKSLYLEMRDRLNLNELEKSVPERIGDHLYYLKQIPRQNYPVYCRQHAMTKQEEVLLDPNIVDCGQVTAFKVSPDGKYLAYTTDQHGNEQYEAYIKDLRSQKTRLVHDNVRSIEWNMANGLYYTVPDEYYRPCQVYRHQLNNPKKDQLVFIEHDPSVYLDVVLTKDQKFVLINANSKESSEVHALQADDASAMPITLHPREANTHYFADHSGDAFYIVTNANKATNYKVVVLGDNAASSWKDFLPDSDGNAMTKYFFTHIAIVEVKIDDMDLFQNYLVLYERHLGQPRIRVCPLNAPKESHILQLPQEYQCCMISPGINRDYTSNSVRFSLSTPLVPEIVYEYDMNLRTLKALQETHVTPPFDRSQYVCRRIWVDQENGPSVPMTLVHHKDIIADGSNPTLLTAYGAYGANLELGYEVEQISLLERRWVLAFAHVRGGGELGLQWHAQGRKLHKKNTFIDYIACSKYLVAHGITNPTKLVAKGTSAGGLIMGYIANNLPELYGAIVMNVPFVDILSTMQDDTLPLTIHEYDEWGNPNDRATHDYMLSYSPCDNVKPKIEYPPMLLTAAMNDMRVQYWEPIKFTHLIREANPNAELWLRVSEDGGHFGGGGRLDQLQSATLEQTFLHHALKLF</sequence>
<dbReference type="GO" id="GO:0008270">
    <property type="term" value="F:zinc ion binding"/>
    <property type="evidence" value="ECO:0007669"/>
    <property type="project" value="UniProtKB-KW"/>
</dbReference>